<keyword evidence="3" id="KW-1185">Reference proteome</keyword>
<evidence type="ECO:0000256" key="1">
    <source>
        <dbReference type="SAM" id="Phobius"/>
    </source>
</evidence>
<keyword evidence="1" id="KW-1133">Transmembrane helix</keyword>
<dbReference type="Proteomes" id="UP000294498">
    <property type="component" value="Unassembled WGS sequence"/>
</dbReference>
<name>A0A4V3GKW1_9BACT</name>
<evidence type="ECO:0000313" key="3">
    <source>
        <dbReference type="Proteomes" id="UP000294498"/>
    </source>
</evidence>
<accession>A0A4V3GKW1</accession>
<gene>
    <name evidence="2" type="ORF">EDB95_5047</name>
</gene>
<proteinExistence type="predicted"/>
<dbReference type="EMBL" id="SODV01000002">
    <property type="protein sequence ID" value="TDW97202.1"/>
    <property type="molecule type" value="Genomic_DNA"/>
</dbReference>
<dbReference type="AlphaFoldDB" id="A0A4V3GKW1"/>
<feature type="transmembrane region" description="Helical" evidence="1">
    <location>
        <begin position="12"/>
        <end position="30"/>
    </location>
</feature>
<comment type="caution">
    <text evidence="2">The sequence shown here is derived from an EMBL/GenBank/DDBJ whole genome shotgun (WGS) entry which is preliminary data.</text>
</comment>
<feature type="transmembrane region" description="Helical" evidence="1">
    <location>
        <begin position="36"/>
        <end position="53"/>
    </location>
</feature>
<keyword evidence="1" id="KW-0812">Transmembrane</keyword>
<evidence type="ECO:0008006" key="4">
    <source>
        <dbReference type="Google" id="ProtNLM"/>
    </source>
</evidence>
<protein>
    <recommendedName>
        <fullName evidence="4">PH (Pleckstrin Homology) domain-containing protein</fullName>
    </recommendedName>
</protein>
<sequence length="146" mass="16386">MIKEYYVSRTSFIILAVIICGYIALVLWSAGRMGSTLVWFRLLVLVPILFVLPRRLRLLRLLRTGTPALCLTPDALEVNITGKTYPWKDIKEIRQRSSVAGRGRPSDILVTMADDSTVSITAGSLEATLDDILGELNQYQKRYGRA</sequence>
<dbReference type="RefSeq" id="WP_133999009.1">
    <property type="nucleotide sequence ID" value="NZ_SODV01000002.1"/>
</dbReference>
<evidence type="ECO:0000313" key="2">
    <source>
        <dbReference type="EMBL" id="TDW97202.1"/>
    </source>
</evidence>
<keyword evidence="1" id="KW-0472">Membrane</keyword>
<organism evidence="2 3">
    <name type="scientific">Dinghuibacter silviterrae</name>
    <dbReference type="NCBI Taxonomy" id="1539049"/>
    <lineage>
        <taxon>Bacteria</taxon>
        <taxon>Pseudomonadati</taxon>
        <taxon>Bacteroidota</taxon>
        <taxon>Chitinophagia</taxon>
        <taxon>Chitinophagales</taxon>
        <taxon>Chitinophagaceae</taxon>
        <taxon>Dinghuibacter</taxon>
    </lineage>
</organism>
<reference evidence="2 3" key="1">
    <citation type="submission" date="2019-03" db="EMBL/GenBank/DDBJ databases">
        <title>Genomic Encyclopedia of Type Strains, Phase IV (KMG-IV): sequencing the most valuable type-strain genomes for metagenomic binning, comparative biology and taxonomic classification.</title>
        <authorList>
            <person name="Goeker M."/>
        </authorList>
    </citation>
    <scope>NUCLEOTIDE SEQUENCE [LARGE SCALE GENOMIC DNA]</scope>
    <source>
        <strain evidence="2 3">DSM 100059</strain>
    </source>
</reference>